<keyword evidence="3" id="KW-1003">Cell membrane</keyword>
<evidence type="ECO:0000256" key="1">
    <source>
        <dbReference type="ARBA" id="ARBA00004651"/>
    </source>
</evidence>
<dbReference type="SUPFAM" id="SSF82861">
    <property type="entry name" value="Mechanosensitive channel protein MscS (YggB), transmembrane region"/>
    <property type="match status" value="1"/>
</dbReference>
<feature type="transmembrane region" description="Helical" evidence="7">
    <location>
        <begin position="15"/>
        <end position="39"/>
    </location>
</feature>
<dbReference type="InterPro" id="IPR010920">
    <property type="entry name" value="LSM_dom_sf"/>
</dbReference>
<dbReference type="Proteomes" id="UP000062160">
    <property type="component" value="Unassembled WGS sequence"/>
</dbReference>
<name>A0A0U9HKP5_9FIRM</name>
<dbReference type="Pfam" id="PF21082">
    <property type="entry name" value="MS_channel_3rd"/>
    <property type="match status" value="1"/>
</dbReference>
<dbReference type="AlphaFoldDB" id="A0A0U9HKP5"/>
<dbReference type="SUPFAM" id="SSF50182">
    <property type="entry name" value="Sm-like ribonucleoproteins"/>
    <property type="match status" value="1"/>
</dbReference>
<feature type="domain" description="Mechanosensitive ion channel MscS C-terminal" evidence="9">
    <location>
        <begin position="185"/>
        <end position="269"/>
    </location>
</feature>
<dbReference type="InterPro" id="IPR006685">
    <property type="entry name" value="MscS_channel_2nd"/>
</dbReference>
<keyword evidence="5 7" id="KW-1133">Transmembrane helix</keyword>
<accession>A0A0U9HKP5</accession>
<comment type="subcellular location">
    <subcellularLocation>
        <location evidence="1">Cell membrane</location>
        <topology evidence="1">Multi-pass membrane protein</topology>
    </subcellularLocation>
</comment>
<dbReference type="PANTHER" id="PTHR30460">
    <property type="entry name" value="MODERATE CONDUCTANCE MECHANOSENSITIVE CHANNEL YBIO"/>
    <property type="match status" value="1"/>
</dbReference>
<dbReference type="Gene3D" id="3.30.70.100">
    <property type="match status" value="1"/>
</dbReference>
<reference evidence="11" key="1">
    <citation type="journal article" date="2016" name="Genome Announc.">
        <title>Draft Genome Sequence of the Syntrophic Lactate-Degrading Bacterium Tepidanaerobacter syntrophicus JLT.</title>
        <authorList>
            <person name="Matsuura N."/>
            <person name="Ohashi A."/>
            <person name="Tourlousse D.M."/>
            <person name="Sekiguchi Y."/>
        </authorList>
    </citation>
    <scope>NUCLEOTIDE SEQUENCE [LARGE SCALE GENOMIC DNA]</scope>
    <source>
        <strain evidence="11">JL</strain>
    </source>
</reference>
<dbReference type="InterPro" id="IPR045276">
    <property type="entry name" value="YbiO_bact"/>
</dbReference>
<feature type="domain" description="Mechanosensitive ion channel transmembrane helices 2/3" evidence="10">
    <location>
        <begin position="72"/>
        <end position="112"/>
    </location>
</feature>
<proteinExistence type="inferred from homology"/>
<dbReference type="GO" id="GO:0008381">
    <property type="term" value="F:mechanosensitive monoatomic ion channel activity"/>
    <property type="evidence" value="ECO:0007669"/>
    <property type="project" value="InterPro"/>
</dbReference>
<dbReference type="FunFam" id="2.30.30.60:FF:000001">
    <property type="entry name" value="MscS Mechanosensitive ion channel"/>
    <property type="match status" value="1"/>
</dbReference>
<dbReference type="OrthoDB" id="9809206at2"/>
<evidence type="ECO:0000256" key="7">
    <source>
        <dbReference type="SAM" id="Phobius"/>
    </source>
</evidence>
<keyword evidence="6 7" id="KW-0472">Membrane</keyword>
<dbReference type="PANTHER" id="PTHR30460:SF0">
    <property type="entry name" value="MODERATE CONDUCTANCE MECHANOSENSITIVE CHANNEL YBIO"/>
    <property type="match status" value="1"/>
</dbReference>
<keyword evidence="12" id="KW-1185">Reference proteome</keyword>
<dbReference type="STRING" id="224999.GCA_001485475_00889"/>
<evidence type="ECO:0000256" key="6">
    <source>
        <dbReference type="ARBA" id="ARBA00023136"/>
    </source>
</evidence>
<sequence>MNNMSQLYNDLLSKLPAFAVPLVKILIVWYAAVIFIKIAERFVTQVFSRGHYGKQPVDENKTRTMASLLKSIVRYGTYFVAGVNILDILGINTASLLTAAGIGGLAFSFGAQNLVKDVISGFFIILEDQYNIGDYIEAAGVGGTVEEIGIRTTKLRDFGGQLHTIPNGEITKVTNHSRGAMRAMVTVGVAYEENLPDALEALKSACEEVTKNNQEILVEAPSILGIANLGKTDIEISILAKTIPMQQWNVERQLRKAILEKFGENEIELPYPRMVYIKRESKRGKDN</sequence>
<dbReference type="Pfam" id="PF21088">
    <property type="entry name" value="MS_channel_1st"/>
    <property type="match status" value="1"/>
</dbReference>
<evidence type="ECO:0000256" key="4">
    <source>
        <dbReference type="ARBA" id="ARBA00022692"/>
    </source>
</evidence>
<evidence type="ECO:0000256" key="3">
    <source>
        <dbReference type="ARBA" id="ARBA00022475"/>
    </source>
</evidence>
<evidence type="ECO:0000256" key="5">
    <source>
        <dbReference type="ARBA" id="ARBA00022989"/>
    </source>
</evidence>
<dbReference type="InterPro" id="IPR049142">
    <property type="entry name" value="MS_channel_1st"/>
</dbReference>
<evidence type="ECO:0000259" key="8">
    <source>
        <dbReference type="Pfam" id="PF00924"/>
    </source>
</evidence>
<dbReference type="SUPFAM" id="SSF82689">
    <property type="entry name" value="Mechanosensitive channel protein MscS (YggB), C-terminal domain"/>
    <property type="match status" value="1"/>
</dbReference>
<dbReference type="Gene3D" id="2.30.30.60">
    <property type="match status" value="1"/>
</dbReference>
<protein>
    <submittedName>
        <fullName evidence="11">Small conductance mechanosensitive channel</fullName>
    </submittedName>
</protein>
<dbReference type="InterPro" id="IPR023408">
    <property type="entry name" value="MscS_beta-dom_sf"/>
</dbReference>
<evidence type="ECO:0000313" key="11">
    <source>
        <dbReference type="EMBL" id="GAQ24883.1"/>
    </source>
</evidence>
<evidence type="ECO:0000313" key="12">
    <source>
        <dbReference type="Proteomes" id="UP000062160"/>
    </source>
</evidence>
<gene>
    <name evidence="11" type="ORF">TSYNT_6264</name>
</gene>
<dbReference type="GO" id="GO:0005886">
    <property type="term" value="C:plasma membrane"/>
    <property type="evidence" value="ECO:0007669"/>
    <property type="project" value="UniProtKB-SubCell"/>
</dbReference>
<dbReference type="InterPro" id="IPR011014">
    <property type="entry name" value="MscS_channel_TM-2"/>
</dbReference>
<keyword evidence="4 7" id="KW-0812">Transmembrane</keyword>
<organism evidence="11">
    <name type="scientific">Tepidanaerobacter syntrophicus</name>
    <dbReference type="NCBI Taxonomy" id="224999"/>
    <lineage>
        <taxon>Bacteria</taxon>
        <taxon>Bacillati</taxon>
        <taxon>Bacillota</taxon>
        <taxon>Clostridia</taxon>
        <taxon>Thermosediminibacterales</taxon>
        <taxon>Tepidanaerobacteraceae</taxon>
        <taxon>Tepidanaerobacter</taxon>
    </lineage>
</organism>
<evidence type="ECO:0000259" key="9">
    <source>
        <dbReference type="Pfam" id="PF21082"/>
    </source>
</evidence>
<feature type="domain" description="Mechanosensitive ion channel MscS" evidence="8">
    <location>
        <begin position="113"/>
        <end position="178"/>
    </location>
</feature>
<dbReference type="EMBL" id="DF977000">
    <property type="protein sequence ID" value="GAQ24883.1"/>
    <property type="molecule type" value="Genomic_DNA"/>
</dbReference>
<dbReference type="InterPro" id="IPR049278">
    <property type="entry name" value="MS_channel_C"/>
</dbReference>
<evidence type="ECO:0000259" key="10">
    <source>
        <dbReference type="Pfam" id="PF21088"/>
    </source>
</evidence>
<comment type="similarity">
    <text evidence="2">Belongs to the MscS (TC 1.A.23) family.</text>
</comment>
<dbReference type="Gene3D" id="1.10.287.1260">
    <property type="match status" value="1"/>
</dbReference>
<evidence type="ECO:0000256" key="2">
    <source>
        <dbReference type="ARBA" id="ARBA00008017"/>
    </source>
</evidence>
<dbReference type="Pfam" id="PF00924">
    <property type="entry name" value="MS_channel_2nd"/>
    <property type="match status" value="1"/>
</dbReference>
<dbReference type="InterPro" id="IPR011066">
    <property type="entry name" value="MscS_channel_C_sf"/>
</dbReference>